<keyword evidence="8" id="KW-1185">Reference proteome</keyword>
<dbReference type="RefSeq" id="WP_129132703.1">
    <property type="nucleotide sequence ID" value="NZ_SDHW01000008.1"/>
</dbReference>
<evidence type="ECO:0000259" key="5">
    <source>
        <dbReference type="Pfam" id="PF07992"/>
    </source>
</evidence>
<dbReference type="SUPFAM" id="SSF51971">
    <property type="entry name" value="Nucleotide-binding domain"/>
    <property type="match status" value="2"/>
</dbReference>
<keyword evidence="2" id="KW-0560">Oxidoreductase</keyword>
<reference evidence="7 8" key="1">
    <citation type="submission" date="2019-01" db="EMBL/GenBank/DDBJ databases">
        <title>Lacibacter sp. strain TTM-7.</title>
        <authorList>
            <person name="Chen W.-M."/>
        </authorList>
    </citation>
    <scope>NUCLEOTIDE SEQUENCE [LARGE SCALE GENOMIC DNA]</scope>
    <source>
        <strain evidence="7 8">TTM-7</strain>
    </source>
</reference>
<keyword evidence="3" id="KW-0314">Glutamate biosynthesis</keyword>
<keyword evidence="1" id="KW-0028">Amino-acid biosynthesis</keyword>
<evidence type="ECO:0000256" key="2">
    <source>
        <dbReference type="ARBA" id="ARBA00023002"/>
    </source>
</evidence>
<feature type="domain" description="FAD/NAD(P)-binding" evidence="5">
    <location>
        <begin position="144"/>
        <end position="472"/>
    </location>
</feature>
<dbReference type="InterPro" id="IPR028261">
    <property type="entry name" value="DPD_II"/>
</dbReference>
<dbReference type="OrthoDB" id="9803192at2"/>
<evidence type="ECO:0000259" key="6">
    <source>
        <dbReference type="Pfam" id="PF14691"/>
    </source>
</evidence>
<dbReference type="Proteomes" id="UP000290204">
    <property type="component" value="Unassembled WGS sequence"/>
</dbReference>
<comment type="caution">
    <text evidence="7">The sequence shown here is derived from an EMBL/GenBank/DDBJ whole genome shotgun (WGS) entry which is preliminary data.</text>
</comment>
<name>A0A4V1M715_9BACT</name>
<dbReference type="InterPro" id="IPR051394">
    <property type="entry name" value="Glutamate_Synthase"/>
</dbReference>
<comment type="pathway">
    <text evidence="4">Amino-acid biosynthesis.</text>
</comment>
<dbReference type="Pfam" id="PF07992">
    <property type="entry name" value="Pyr_redox_2"/>
    <property type="match status" value="1"/>
</dbReference>
<dbReference type="EMBL" id="SDHW01000008">
    <property type="protein sequence ID" value="RXK57779.1"/>
    <property type="molecule type" value="Genomic_DNA"/>
</dbReference>
<evidence type="ECO:0000256" key="4">
    <source>
        <dbReference type="ARBA" id="ARBA00029440"/>
    </source>
</evidence>
<dbReference type="NCBIfam" id="TIGR01317">
    <property type="entry name" value="GOGAT_sm_gam"/>
    <property type="match status" value="1"/>
</dbReference>
<evidence type="ECO:0000313" key="8">
    <source>
        <dbReference type="Proteomes" id="UP000290204"/>
    </source>
</evidence>
<dbReference type="PRINTS" id="PR00419">
    <property type="entry name" value="ADXRDTASE"/>
</dbReference>
<accession>A0A4V1M715</accession>
<dbReference type="PANTHER" id="PTHR43100:SF1">
    <property type="entry name" value="GLUTAMATE SYNTHASE [NADPH] SMALL CHAIN"/>
    <property type="match status" value="1"/>
</dbReference>
<protein>
    <submittedName>
        <fullName evidence="7">Glutamate synthase subunit beta</fullName>
    </submittedName>
</protein>
<dbReference type="PANTHER" id="PTHR43100">
    <property type="entry name" value="GLUTAMATE SYNTHASE [NADPH] SMALL CHAIN"/>
    <property type="match status" value="1"/>
</dbReference>
<dbReference type="SUPFAM" id="SSF46548">
    <property type="entry name" value="alpha-helical ferredoxin"/>
    <property type="match status" value="1"/>
</dbReference>
<evidence type="ECO:0000256" key="1">
    <source>
        <dbReference type="ARBA" id="ARBA00022605"/>
    </source>
</evidence>
<dbReference type="InterPro" id="IPR009051">
    <property type="entry name" value="Helical_ferredxn"/>
</dbReference>
<dbReference type="Pfam" id="PF14691">
    <property type="entry name" value="Fer4_20"/>
    <property type="match status" value="1"/>
</dbReference>
<organism evidence="7 8">
    <name type="scientific">Lacibacter luteus</name>
    <dbReference type="NCBI Taxonomy" id="2508719"/>
    <lineage>
        <taxon>Bacteria</taxon>
        <taxon>Pseudomonadati</taxon>
        <taxon>Bacteroidota</taxon>
        <taxon>Chitinophagia</taxon>
        <taxon>Chitinophagales</taxon>
        <taxon>Chitinophagaceae</taxon>
        <taxon>Lacibacter</taxon>
    </lineage>
</organism>
<dbReference type="GO" id="GO:0016639">
    <property type="term" value="F:oxidoreductase activity, acting on the CH-NH2 group of donors, NAD or NADP as acceptor"/>
    <property type="evidence" value="ECO:0007669"/>
    <property type="project" value="InterPro"/>
</dbReference>
<sequence>MGKPTGFLEFTRELPSKRSVEERVGDYKEFVNRYSDEKLNQQSGRCMNCGVPFCHSGCPLGNVIPEFNDAVYNKEWKDAYDILTSTNNFPEFTGRICPAPCESACVLGINQPAIAIEEIEKHIIEIAFEKNFVQPKKINKRTGKKVAVVGSGPAGLAAAAQLNYAGHTVTVFERDDQPGGLLRYGIPDFKLEKWVIDRRVKLMEEEGVTFKCNANVGVNVNVNDLLREFHAIVLAGGSTVPRDLNVPGRELDGVYFAMQFLKQQNKRNANLDPLANAAIESNILSAEVLATGKNVVVIGGGDTGSDCVGTSNRHKATSVTQFELMPMPPTGRTQFMPWPTYPMTLKTSSSHEEGADRKWAVATKEFIGDENGKLKALKIVDLEWKSSADGRPASFVEREGSERIIPCELALLAMGFVNPQYAGLLEQLGVDLDERKNVKATEKEYKTNINKVFTAGDMRRGQSLVVWAISEGRECARKVDEFLSGGISVLETKDQTAAALMF</sequence>
<proteinExistence type="predicted"/>
<dbReference type="GO" id="GO:0051536">
    <property type="term" value="F:iron-sulfur cluster binding"/>
    <property type="evidence" value="ECO:0007669"/>
    <property type="project" value="InterPro"/>
</dbReference>
<feature type="domain" description="Dihydroprymidine dehydrogenase" evidence="6">
    <location>
        <begin position="24"/>
        <end position="131"/>
    </location>
</feature>
<gene>
    <name evidence="7" type="ORF">ESA94_19870</name>
</gene>
<dbReference type="InterPro" id="IPR036188">
    <property type="entry name" value="FAD/NAD-bd_sf"/>
</dbReference>
<evidence type="ECO:0000256" key="3">
    <source>
        <dbReference type="ARBA" id="ARBA00023164"/>
    </source>
</evidence>
<dbReference type="Gene3D" id="3.50.50.60">
    <property type="entry name" value="FAD/NAD(P)-binding domain"/>
    <property type="match status" value="3"/>
</dbReference>
<dbReference type="InterPro" id="IPR006005">
    <property type="entry name" value="Glut_synth_ssu1"/>
</dbReference>
<dbReference type="AlphaFoldDB" id="A0A4V1M715"/>
<dbReference type="InterPro" id="IPR023753">
    <property type="entry name" value="FAD/NAD-binding_dom"/>
</dbReference>
<evidence type="ECO:0000313" key="7">
    <source>
        <dbReference type="EMBL" id="RXK57779.1"/>
    </source>
</evidence>
<dbReference type="Gene3D" id="1.10.1060.10">
    <property type="entry name" value="Alpha-helical ferredoxin"/>
    <property type="match status" value="1"/>
</dbReference>
<dbReference type="GO" id="GO:0006537">
    <property type="term" value="P:glutamate biosynthetic process"/>
    <property type="evidence" value="ECO:0007669"/>
    <property type="project" value="UniProtKB-KW"/>
</dbReference>